<evidence type="ECO:0000313" key="5">
    <source>
        <dbReference type="Proteomes" id="UP001642464"/>
    </source>
</evidence>
<gene>
    <name evidence="3" type="ORF">SCF082_LOCUS8659</name>
    <name evidence="4" type="ORF">SCF082_LOCUS9471</name>
</gene>
<reference evidence="3 5" key="1">
    <citation type="submission" date="2024-02" db="EMBL/GenBank/DDBJ databases">
        <authorList>
            <person name="Chen Y."/>
            <person name="Shah S."/>
            <person name="Dougan E. K."/>
            <person name="Thang M."/>
            <person name="Chan C."/>
        </authorList>
    </citation>
    <scope>NUCLEOTIDE SEQUENCE [LARGE SCALE GENOMIC DNA]</scope>
</reference>
<dbReference type="SUPFAM" id="SSF53098">
    <property type="entry name" value="Ribonuclease H-like"/>
    <property type="match status" value="1"/>
</dbReference>
<dbReference type="Proteomes" id="UP001642464">
    <property type="component" value="Unassembled WGS sequence"/>
</dbReference>
<comment type="caution">
    <text evidence="3">The sequence shown here is derived from an EMBL/GenBank/DDBJ whole genome shotgun (WGS) entry which is preliminary data.</text>
</comment>
<dbReference type="Pfam" id="PF00075">
    <property type="entry name" value="RNase_H"/>
    <property type="match status" value="1"/>
</dbReference>
<evidence type="ECO:0000256" key="1">
    <source>
        <dbReference type="SAM" id="MobiDB-lite"/>
    </source>
</evidence>
<protein>
    <submittedName>
        <fullName evidence="3">Modification methylase AquI subunit alpha</fullName>
    </submittedName>
</protein>
<dbReference type="GO" id="GO:0008168">
    <property type="term" value="F:methyltransferase activity"/>
    <property type="evidence" value="ECO:0007669"/>
    <property type="project" value="UniProtKB-KW"/>
</dbReference>
<feature type="domain" description="RNase H type-1" evidence="2">
    <location>
        <begin position="128"/>
        <end position="281"/>
    </location>
</feature>
<dbReference type="EMBL" id="CAXAMM010004980">
    <property type="protein sequence ID" value="CAK9005563.1"/>
    <property type="molecule type" value="Genomic_DNA"/>
</dbReference>
<evidence type="ECO:0000313" key="4">
    <source>
        <dbReference type="EMBL" id="CAK9007475.1"/>
    </source>
</evidence>
<dbReference type="EMBL" id="CAXAMM010005502">
    <property type="protein sequence ID" value="CAK9007475.1"/>
    <property type="molecule type" value="Genomic_DNA"/>
</dbReference>
<feature type="compositionally biased region" description="Low complexity" evidence="1">
    <location>
        <begin position="281"/>
        <end position="314"/>
    </location>
</feature>
<keyword evidence="3" id="KW-0808">Transferase</keyword>
<dbReference type="InterPro" id="IPR036397">
    <property type="entry name" value="RNaseH_sf"/>
</dbReference>
<organism evidence="3 5">
    <name type="scientific">Durusdinium trenchii</name>
    <dbReference type="NCBI Taxonomy" id="1381693"/>
    <lineage>
        <taxon>Eukaryota</taxon>
        <taxon>Sar</taxon>
        <taxon>Alveolata</taxon>
        <taxon>Dinophyceae</taxon>
        <taxon>Suessiales</taxon>
        <taxon>Symbiodiniaceae</taxon>
        <taxon>Durusdinium</taxon>
    </lineage>
</organism>
<feature type="region of interest" description="Disordered" evidence="1">
    <location>
        <begin position="279"/>
        <end position="314"/>
    </location>
</feature>
<sequence>TSYAELYGLDWPLSHKGEERLPPAQVARLAALREGAFLTSSQQSRFDVIKDGTCSLCGQLDDLEHRCTSCPSLLDVYAEHQEACGLWLVLPTCLTHHLLAPANPWQPDIWRCLETLPDVCLCLQELTPFAAVNLFTDGSCSNPDDEPLRLAGWAAISVERDSLLASAPLAGWEQRSSRAELTAALAVLLWAVGHQVSCAVWTDSAYVAQGFWRLAATPEEAPFSSHTDIWQRILELLGLAADFRVVHIPSHGPLPDLIVDVDDWCTYWNDKADRAALAARQSGSQETSSSGTGEGQVTSVASSSSATAAGGCLE</sequence>
<accession>A0ABP0ITZ8</accession>
<dbReference type="InterPro" id="IPR002156">
    <property type="entry name" value="RNaseH_domain"/>
</dbReference>
<proteinExistence type="predicted"/>
<evidence type="ECO:0000259" key="2">
    <source>
        <dbReference type="PROSITE" id="PS50879"/>
    </source>
</evidence>
<name>A0ABP0ITZ8_9DINO</name>
<dbReference type="PROSITE" id="PS50879">
    <property type="entry name" value="RNASE_H_1"/>
    <property type="match status" value="1"/>
</dbReference>
<keyword evidence="5" id="KW-1185">Reference proteome</keyword>
<dbReference type="InterPro" id="IPR012337">
    <property type="entry name" value="RNaseH-like_sf"/>
</dbReference>
<evidence type="ECO:0000313" key="3">
    <source>
        <dbReference type="EMBL" id="CAK9005563.1"/>
    </source>
</evidence>
<dbReference type="Gene3D" id="3.30.420.10">
    <property type="entry name" value="Ribonuclease H-like superfamily/Ribonuclease H"/>
    <property type="match status" value="1"/>
</dbReference>
<feature type="non-terminal residue" evidence="3">
    <location>
        <position position="1"/>
    </location>
</feature>
<dbReference type="GO" id="GO:0032259">
    <property type="term" value="P:methylation"/>
    <property type="evidence" value="ECO:0007669"/>
    <property type="project" value="UniProtKB-KW"/>
</dbReference>
<keyword evidence="3" id="KW-0489">Methyltransferase</keyword>